<evidence type="ECO:0000256" key="6">
    <source>
        <dbReference type="HAMAP-Rule" id="MF_01965"/>
    </source>
</evidence>
<comment type="function">
    <text evidence="6">Catalyzes the dehydration of the S-form of NAD(P)HX at the expense of ADP, which is converted to AMP. Together with NAD(P)HX epimerase, which catalyzes the epimerization of the S- and R-forms, the enzyme allows the repair of both epimers of NAD(P)HX, a damaged form of NAD(P)H that is a result of enzymatic or heat-dependent hydration.</text>
</comment>
<dbReference type="EMBL" id="JBHSUA010000002">
    <property type="protein sequence ID" value="MFC6395439.1"/>
    <property type="molecule type" value="Genomic_DNA"/>
</dbReference>
<evidence type="ECO:0000259" key="7">
    <source>
        <dbReference type="PROSITE" id="PS51383"/>
    </source>
</evidence>
<evidence type="ECO:0000256" key="5">
    <source>
        <dbReference type="ARBA" id="ARBA00023239"/>
    </source>
</evidence>
<feature type="binding site" evidence="6">
    <location>
        <position position="37"/>
    </location>
    <ligand>
        <name>(6S)-NADPHX</name>
        <dbReference type="ChEBI" id="CHEBI:64076"/>
    </ligand>
</feature>
<protein>
    <recommendedName>
        <fullName evidence="6">ADP-dependent (S)-NAD(P)H-hydrate dehydratase</fullName>
        <ecNumber evidence="6">4.2.1.136</ecNumber>
    </recommendedName>
    <alternativeName>
        <fullName evidence="6">ADP-dependent NAD(P)HX dehydratase</fullName>
    </alternativeName>
</protein>
<dbReference type="Gene3D" id="3.40.1190.20">
    <property type="match status" value="1"/>
</dbReference>
<keyword evidence="9" id="KW-1185">Reference proteome</keyword>
<keyword evidence="4 6" id="KW-0520">NAD</keyword>
<proteinExistence type="inferred from homology"/>
<comment type="similarity">
    <text evidence="6">Belongs to the NnrD/CARKD family.</text>
</comment>
<sequence>MVTPELLRGWPLPVPGGSKYARGLVLAIGGARATPGAVMLAGRAALRMGAGRLSLAVADSVCAHVAVAVPECGAYGLAEDSEGSITGRRAAEVLSKELSRADAVLIGPGLDDPTGAAALLTEVIPALPKKTPVLLDAFGATVLPDLDEALVDALRGRLVLTPNSAEMGHLLGRPETNEDDTEVAPEMVVDCAKRFGAVVGCDAYVAEGGRMWRSTTGDVGLGTSGSGDVMAGVVLGLLGRGADLAQAVVWGKYVHQAAGDALVGDHGRIGFLASEIETRLPRVLRTLGGD</sequence>
<evidence type="ECO:0000313" key="8">
    <source>
        <dbReference type="EMBL" id="MFC6395439.1"/>
    </source>
</evidence>
<comment type="subunit">
    <text evidence="6">Homotetramer.</text>
</comment>
<keyword evidence="5 6" id="KW-0456">Lyase</keyword>
<comment type="caution">
    <text evidence="8">The sequence shown here is derived from an EMBL/GenBank/DDBJ whole genome shotgun (WGS) entry which is preliminary data.</text>
</comment>
<feature type="binding site" evidence="6">
    <location>
        <position position="228"/>
    </location>
    <ligand>
        <name>(6S)-NADPHX</name>
        <dbReference type="ChEBI" id="CHEBI:64076"/>
    </ligand>
</feature>
<keyword evidence="3 6" id="KW-0521">NADP</keyword>
<feature type="binding site" evidence="6">
    <location>
        <position position="109"/>
    </location>
    <ligand>
        <name>(6S)-NADPHX</name>
        <dbReference type="ChEBI" id="CHEBI:64076"/>
    </ligand>
</feature>
<dbReference type="PROSITE" id="PS51383">
    <property type="entry name" value="YJEF_C_3"/>
    <property type="match status" value="1"/>
</dbReference>
<evidence type="ECO:0000313" key="9">
    <source>
        <dbReference type="Proteomes" id="UP001596266"/>
    </source>
</evidence>
<dbReference type="Proteomes" id="UP001596266">
    <property type="component" value="Unassembled WGS sequence"/>
</dbReference>
<dbReference type="NCBIfam" id="TIGR00196">
    <property type="entry name" value="yjeF_cterm"/>
    <property type="match status" value="1"/>
</dbReference>
<dbReference type="PANTHER" id="PTHR12592:SF0">
    <property type="entry name" value="ATP-DEPENDENT (S)-NAD(P)H-HYDRATE DEHYDRATASE"/>
    <property type="match status" value="1"/>
</dbReference>
<evidence type="ECO:0000256" key="3">
    <source>
        <dbReference type="ARBA" id="ARBA00022857"/>
    </source>
</evidence>
<organism evidence="8 9">
    <name type="scientific">Luteococcus sanguinis</name>
    <dbReference type="NCBI Taxonomy" id="174038"/>
    <lineage>
        <taxon>Bacteria</taxon>
        <taxon>Bacillati</taxon>
        <taxon>Actinomycetota</taxon>
        <taxon>Actinomycetes</taxon>
        <taxon>Propionibacteriales</taxon>
        <taxon>Propionibacteriaceae</taxon>
        <taxon>Luteococcus</taxon>
    </lineage>
</organism>
<comment type="catalytic activity">
    <reaction evidence="6">
        <text>(6S)-NADPHX + ADP = AMP + phosphate + NADPH + H(+)</text>
        <dbReference type="Rhea" id="RHEA:32235"/>
        <dbReference type="ChEBI" id="CHEBI:15378"/>
        <dbReference type="ChEBI" id="CHEBI:43474"/>
        <dbReference type="ChEBI" id="CHEBI:57783"/>
        <dbReference type="ChEBI" id="CHEBI:64076"/>
        <dbReference type="ChEBI" id="CHEBI:456215"/>
        <dbReference type="ChEBI" id="CHEBI:456216"/>
        <dbReference type="EC" id="4.2.1.136"/>
    </reaction>
</comment>
<name>A0ABW1WYU6_9ACTN</name>
<reference evidence="9" key="1">
    <citation type="journal article" date="2019" name="Int. J. Syst. Evol. Microbiol.">
        <title>The Global Catalogue of Microorganisms (GCM) 10K type strain sequencing project: providing services to taxonomists for standard genome sequencing and annotation.</title>
        <authorList>
            <consortium name="The Broad Institute Genomics Platform"/>
            <consortium name="The Broad Institute Genome Sequencing Center for Infectious Disease"/>
            <person name="Wu L."/>
            <person name="Ma J."/>
        </authorList>
    </citation>
    <scope>NUCLEOTIDE SEQUENCE [LARGE SCALE GENOMIC DNA]</scope>
    <source>
        <strain evidence="9">CGMCC 1.15277</strain>
    </source>
</reference>
<dbReference type="RefSeq" id="WP_343886633.1">
    <property type="nucleotide sequence ID" value="NZ_BAAAKI010000017.1"/>
</dbReference>
<comment type="caution">
    <text evidence="6">Lacks conserved residue(s) required for the propagation of feature annotation.</text>
</comment>
<evidence type="ECO:0000256" key="1">
    <source>
        <dbReference type="ARBA" id="ARBA00022741"/>
    </source>
</evidence>
<comment type="catalytic activity">
    <reaction evidence="6">
        <text>(6S)-NADHX + ADP = AMP + phosphate + NADH + H(+)</text>
        <dbReference type="Rhea" id="RHEA:32223"/>
        <dbReference type="ChEBI" id="CHEBI:15378"/>
        <dbReference type="ChEBI" id="CHEBI:43474"/>
        <dbReference type="ChEBI" id="CHEBI:57945"/>
        <dbReference type="ChEBI" id="CHEBI:64074"/>
        <dbReference type="ChEBI" id="CHEBI:456215"/>
        <dbReference type="ChEBI" id="CHEBI:456216"/>
        <dbReference type="EC" id="4.2.1.136"/>
    </reaction>
</comment>
<dbReference type="InterPro" id="IPR000631">
    <property type="entry name" value="CARKD"/>
</dbReference>
<feature type="domain" description="YjeF C-terminal" evidence="7">
    <location>
        <begin position="2"/>
        <end position="287"/>
    </location>
</feature>
<evidence type="ECO:0000256" key="4">
    <source>
        <dbReference type="ARBA" id="ARBA00023027"/>
    </source>
</evidence>
<keyword evidence="2 6" id="KW-0067">ATP-binding</keyword>
<dbReference type="Pfam" id="PF01256">
    <property type="entry name" value="Carb_kinase"/>
    <property type="match status" value="1"/>
</dbReference>
<dbReference type="SUPFAM" id="SSF53613">
    <property type="entry name" value="Ribokinase-like"/>
    <property type="match status" value="1"/>
</dbReference>
<comment type="cofactor">
    <cofactor evidence="6">
        <name>Mg(2+)</name>
        <dbReference type="ChEBI" id="CHEBI:18420"/>
    </cofactor>
</comment>
<dbReference type="PANTHER" id="PTHR12592">
    <property type="entry name" value="ATP-DEPENDENT (S)-NAD(P)H-HYDRATE DEHYDRATASE FAMILY MEMBER"/>
    <property type="match status" value="1"/>
</dbReference>
<gene>
    <name evidence="6" type="primary">nnrD</name>
    <name evidence="8" type="ORF">ACFP57_00310</name>
</gene>
<dbReference type="HAMAP" id="MF_01965">
    <property type="entry name" value="NADHX_dehydratase"/>
    <property type="match status" value="1"/>
</dbReference>
<keyword evidence="1 6" id="KW-0547">Nucleotide-binding</keyword>
<dbReference type="EC" id="4.2.1.136" evidence="6"/>
<evidence type="ECO:0000256" key="2">
    <source>
        <dbReference type="ARBA" id="ARBA00022840"/>
    </source>
</evidence>
<accession>A0ABW1WYU6</accession>
<feature type="binding site" evidence="6">
    <location>
        <position position="227"/>
    </location>
    <ligand>
        <name>AMP</name>
        <dbReference type="ChEBI" id="CHEBI:456215"/>
    </ligand>
</feature>
<dbReference type="CDD" id="cd01171">
    <property type="entry name" value="YXKO-related"/>
    <property type="match status" value="1"/>
</dbReference>
<dbReference type="InterPro" id="IPR029056">
    <property type="entry name" value="Ribokinase-like"/>
</dbReference>